<dbReference type="EMBL" id="KN818097">
    <property type="protein sequence ID" value="KJA12594.1"/>
    <property type="molecule type" value="Genomic_DNA"/>
</dbReference>
<evidence type="ECO:0000256" key="1">
    <source>
        <dbReference type="SAM" id="MobiDB-lite"/>
    </source>
</evidence>
<evidence type="ECO:0000313" key="3">
    <source>
        <dbReference type="Proteomes" id="UP000054270"/>
    </source>
</evidence>
<evidence type="ECO:0000313" key="2">
    <source>
        <dbReference type="EMBL" id="KJA12594.1"/>
    </source>
</evidence>
<gene>
    <name evidence="2" type="ORF">HYPSUDRAFT_210341</name>
</gene>
<feature type="non-terminal residue" evidence="2">
    <location>
        <position position="1"/>
    </location>
</feature>
<dbReference type="AlphaFoldDB" id="A0A0D2N061"/>
<feature type="region of interest" description="Disordered" evidence="1">
    <location>
        <begin position="1"/>
        <end position="113"/>
    </location>
</feature>
<feature type="compositionally biased region" description="Pro residues" evidence="1">
    <location>
        <begin position="30"/>
        <end position="39"/>
    </location>
</feature>
<sequence length="245" mass="26163">APKGKVRQASPVVASSTSVAARPGRIVSSCPPPTPLPRHNPPRVSHWESLARPSKKRAVEADSESETVPDDPAASDTEEPSEASEEEPSPKNTDDRDYVDHPDSSMCTAPTDRVLVADSDVEMKTAAPSKKKKALSASATAEKRSAHLATQGAAPYDSLDRQKAGLTMSIIEGMQAPGHCFNCTLVFQKAPFGSCVCKFNGWGMPCTHRRSHGRPGCTFALPIPGLVDTIASLQGWCQVQPNHSR</sequence>
<feature type="compositionally biased region" description="Acidic residues" evidence="1">
    <location>
        <begin position="76"/>
        <end position="87"/>
    </location>
</feature>
<name>A0A0D2N061_HYPSF</name>
<dbReference type="Proteomes" id="UP000054270">
    <property type="component" value="Unassembled WGS sequence"/>
</dbReference>
<protein>
    <submittedName>
        <fullName evidence="2">Uncharacterized protein</fullName>
    </submittedName>
</protein>
<keyword evidence="3" id="KW-1185">Reference proteome</keyword>
<feature type="compositionally biased region" description="Basic and acidic residues" evidence="1">
    <location>
        <begin position="88"/>
        <end position="103"/>
    </location>
</feature>
<proteinExistence type="predicted"/>
<accession>A0A0D2N061</accession>
<feature type="compositionally biased region" description="Low complexity" evidence="1">
    <location>
        <begin position="9"/>
        <end position="21"/>
    </location>
</feature>
<reference evidence="3" key="1">
    <citation type="submission" date="2014-04" db="EMBL/GenBank/DDBJ databases">
        <title>Evolutionary Origins and Diversification of the Mycorrhizal Mutualists.</title>
        <authorList>
            <consortium name="DOE Joint Genome Institute"/>
            <consortium name="Mycorrhizal Genomics Consortium"/>
            <person name="Kohler A."/>
            <person name="Kuo A."/>
            <person name="Nagy L.G."/>
            <person name="Floudas D."/>
            <person name="Copeland A."/>
            <person name="Barry K.W."/>
            <person name="Cichocki N."/>
            <person name="Veneault-Fourrey C."/>
            <person name="LaButti K."/>
            <person name="Lindquist E.A."/>
            <person name="Lipzen A."/>
            <person name="Lundell T."/>
            <person name="Morin E."/>
            <person name="Murat C."/>
            <person name="Riley R."/>
            <person name="Ohm R."/>
            <person name="Sun H."/>
            <person name="Tunlid A."/>
            <person name="Henrissat B."/>
            <person name="Grigoriev I.V."/>
            <person name="Hibbett D.S."/>
            <person name="Martin F."/>
        </authorList>
    </citation>
    <scope>NUCLEOTIDE SEQUENCE [LARGE SCALE GENOMIC DNA]</scope>
    <source>
        <strain evidence="3">FD-334 SS-4</strain>
    </source>
</reference>
<organism evidence="2 3">
    <name type="scientific">Hypholoma sublateritium (strain FD-334 SS-4)</name>
    <dbReference type="NCBI Taxonomy" id="945553"/>
    <lineage>
        <taxon>Eukaryota</taxon>
        <taxon>Fungi</taxon>
        <taxon>Dikarya</taxon>
        <taxon>Basidiomycota</taxon>
        <taxon>Agaricomycotina</taxon>
        <taxon>Agaricomycetes</taxon>
        <taxon>Agaricomycetidae</taxon>
        <taxon>Agaricales</taxon>
        <taxon>Agaricineae</taxon>
        <taxon>Strophariaceae</taxon>
        <taxon>Hypholoma</taxon>
    </lineage>
</organism>